<dbReference type="Pfam" id="PF08546">
    <property type="entry name" value="ApbA_C"/>
    <property type="match status" value="1"/>
</dbReference>
<proteinExistence type="inferred from homology"/>
<dbReference type="PANTHER" id="PTHR21708:SF26">
    <property type="entry name" value="2-DEHYDROPANTOATE 2-REDUCTASE"/>
    <property type="match status" value="1"/>
</dbReference>
<dbReference type="InterPro" id="IPR036291">
    <property type="entry name" value="NAD(P)-bd_dom_sf"/>
</dbReference>
<dbReference type="InterPro" id="IPR013752">
    <property type="entry name" value="KPA_reductase"/>
</dbReference>
<dbReference type="PANTHER" id="PTHR21708">
    <property type="entry name" value="PROBABLE 2-DEHYDROPANTOATE 2-REDUCTASE"/>
    <property type="match status" value="1"/>
</dbReference>
<evidence type="ECO:0000256" key="8">
    <source>
        <dbReference type="ARBA" id="ARBA00023002"/>
    </source>
</evidence>
<keyword evidence="7 11" id="KW-0521">NADP</keyword>
<comment type="catalytic activity">
    <reaction evidence="10 11">
        <text>(R)-pantoate + NADP(+) = 2-dehydropantoate + NADPH + H(+)</text>
        <dbReference type="Rhea" id="RHEA:16233"/>
        <dbReference type="ChEBI" id="CHEBI:11561"/>
        <dbReference type="ChEBI" id="CHEBI:15378"/>
        <dbReference type="ChEBI" id="CHEBI:15980"/>
        <dbReference type="ChEBI" id="CHEBI:57783"/>
        <dbReference type="ChEBI" id="CHEBI:58349"/>
        <dbReference type="EC" id="1.1.1.169"/>
    </reaction>
</comment>
<dbReference type="NCBIfam" id="TIGR00745">
    <property type="entry name" value="apbA_panE"/>
    <property type="match status" value="1"/>
</dbReference>
<evidence type="ECO:0000256" key="10">
    <source>
        <dbReference type="ARBA" id="ARBA00048793"/>
    </source>
</evidence>
<evidence type="ECO:0000256" key="5">
    <source>
        <dbReference type="ARBA" id="ARBA00019465"/>
    </source>
</evidence>
<dbReference type="SUPFAM" id="SSF48179">
    <property type="entry name" value="6-phosphogluconate dehydrogenase C-terminal domain-like"/>
    <property type="match status" value="1"/>
</dbReference>
<evidence type="ECO:0000256" key="9">
    <source>
        <dbReference type="ARBA" id="ARBA00032024"/>
    </source>
</evidence>
<evidence type="ECO:0000256" key="2">
    <source>
        <dbReference type="ARBA" id="ARBA00004994"/>
    </source>
</evidence>
<dbReference type="EC" id="1.1.1.169" evidence="4 11"/>
<evidence type="ECO:0000313" key="15">
    <source>
        <dbReference type="Proteomes" id="UP000184226"/>
    </source>
</evidence>
<dbReference type="Proteomes" id="UP000184226">
    <property type="component" value="Unassembled WGS sequence"/>
</dbReference>
<protein>
    <recommendedName>
        <fullName evidence="5 11">2-dehydropantoate 2-reductase</fullName>
        <ecNumber evidence="4 11">1.1.1.169</ecNumber>
    </recommendedName>
    <alternativeName>
        <fullName evidence="9 11">Ketopantoate reductase</fullName>
    </alternativeName>
</protein>
<accession>A0A1M5VM22</accession>
<dbReference type="GO" id="GO:0005737">
    <property type="term" value="C:cytoplasm"/>
    <property type="evidence" value="ECO:0007669"/>
    <property type="project" value="TreeGrafter"/>
</dbReference>
<dbReference type="SUPFAM" id="SSF51735">
    <property type="entry name" value="NAD(P)-binding Rossmann-fold domains"/>
    <property type="match status" value="1"/>
</dbReference>
<dbReference type="InterPro" id="IPR008927">
    <property type="entry name" value="6-PGluconate_DH-like_C_sf"/>
</dbReference>
<dbReference type="GO" id="GO:0008677">
    <property type="term" value="F:2-dehydropantoate 2-reductase activity"/>
    <property type="evidence" value="ECO:0007669"/>
    <property type="project" value="UniProtKB-EC"/>
</dbReference>
<comment type="similarity">
    <text evidence="3 11">Belongs to the ketopantoate reductase family.</text>
</comment>
<evidence type="ECO:0000256" key="6">
    <source>
        <dbReference type="ARBA" id="ARBA00022655"/>
    </source>
</evidence>
<dbReference type="InterPro" id="IPR013332">
    <property type="entry name" value="KPR_N"/>
</dbReference>
<comment type="function">
    <text evidence="1 11">Catalyzes the NADPH-dependent reduction of ketopantoate into pantoic acid.</text>
</comment>
<name>A0A1M5VM22_9BURK</name>
<dbReference type="RefSeq" id="WP_073103067.1">
    <property type="nucleotide sequence ID" value="NZ_FQXE01000004.1"/>
</dbReference>
<evidence type="ECO:0000256" key="4">
    <source>
        <dbReference type="ARBA" id="ARBA00013014"/>
    </source>
</evidence>
<dbReference type="Gene3D" id="3.40.50.720">
    <property type="entry name" value="NAD(P)-binding Rossmann-like Domain"/>
    <property type="match status" value="1"/>
</dbReference>
<evidence type="ECO:0000256" key="1">
    <source>
        <dbReference type="ARBA" id="ARBA00002919"/>
    </source>
</evidence>
<dbReference type="InterPro" id="IPR003710">
    <property type="entry name" value="ApbA"/>
</dbReference>
<evidence type="ECO:0000259" key="12">
    <source>
        <dbReference type="Pfam" id="PF02558"/>
    </source>
</evidence>
<dbReference type="Gene3D" id="1.10.1040.10">
    <property type="entry name" value="N-(1-d-carboxylethyl)-l-norvaline Dehydrogenase, domain 2"/>
    <property type="match status" value="1"/>
</dbReference>
<dbReference type="UniPathway" id="UPA00028">
    <property type="reaction ID" value="UER00004"/>
</dbReference>
<organism evidence="14 15">
    <name type="scientific">Pollutimonas bauzanensis</name>
    <dbReference type="NCBI Taxonomy" id="658167"/>
    <lineage>
        <taxon>Bacteria</taxon>
        <taxon>Pseudomonadati</taxon>
        <taxon>Pseudomonadota</taxon>
        <taxon>Betaproteobacteria</taxon>
        <taxon>Burkholderiales</taxon>
        <taxon>Alcaligenaceae</taxon>
        <taxon>Pollutimonas</taxon>
    </lineage>
</organism>
<evidence type="ECO:0000256" key="7">
    <source>
        <dbReference type="ARBA" id="ARBA00022857"/>
    </source>
</evidence>
<dbReference type="FunFam" id="3.40.50.720:FF:000307">
    <property type="entry name" value="2-dehydropantoate 2-reductase"/>
    <property type="match status" value="1"/>
</dbReference>
<dbReference type="GO" id="GO:0015940">
    <property type="term" value="P:pantothenate biosynthetic process"/>
    <property type="evidence" value="ECO:0007669"/>
    <property type="project" value="UniProtKB-UniPathway"/>
</dbReference>
<feature type="domain" description="Ketopantoate reductase C-terminal" evidence="13">
    <location>
        <begin position="177"/>
        <end position="301"/>
    </location>
</feature>
<gene>
    <name evidence="14" type="ORF">SAMN04488135_104428</name>
</gene>
<dbReference type="OrthoDB" id="9796561at2"/>
<reference evidence="14 15" key="1">
    <citation type="submission" date="2016-11" db="EMBL/GenBank/DDBJ databases">
        <authorList>
            <person name="Jaros S."/>
            <person name="Januszkiewicz K."/>
            <person name="Wedrychowicz H."/>
        </authorList>
    </citation>
    <scope>NUCLEOTIDE SEQUENCE [LARGE SCALE GENOMIC DNA]</scope>
    <source>
        <strain evidence="14 15">CGMCC 1.10190</strain>
    </source>
</reference>
<evidence type="ECO:0000313" key="14">
    <source>
        <dbReference type="EMBL" id="SHH75963.1"/>
    </source>
</evidence>
<dbReference type="InterPro" id="IPR013328">
    <property type="entry name" value="6PGD_dom2"/>
</dbReference>
<evidence type="ECO:0000256" key="3">
    <source>
        <dbReference type="ARBA" id="ARBA00007870"/>
    </source>
</evidence>
<keyword evidence="6 11" id="KW-0566">Pantothenate biosynthesis</keyword>
<sequence length="313" mass="32841">MKILVLGAGAIGGYYGARLIEAGADVSFLVRPARAKALQAHGLVVHSELGNFRRQVNTPGPDGVKADYSLILLACKAYDLDSAMAAIAPAAGPSTGILPFVNGLSVYDRLDARFGKARVLGGAAYIATMLDSAGDIHHYGANDVVIAGARSEEMRALARDFHSLIAATPGVRSLADDVEQVLWDKWVMVATGALMTCLMRGTVGDIMATREGGALMARAMAECRGVAAAAGRELAPDVVARMESRLLDRASDWAASMARDIAHGVARLEADDIVGDMAARAALAGLDAPLTRAAYCHLQVYENRQAASKPQPV</sequence>
<dbReference type="STRING" id="658167.SAMN04488135_104428"/>
<evidence type="ECO:0000259" key="13">
    <source>
        <dbReference type="Pfam" id="PF08546"/>
    </source>
</evidence>
<evidence type="ECO:0000256" key="11">
    <source>
        <dbReference type="RuleBase" id="RU362068"/>
    </source>
</evidence>
<keyword evidence="8 11" id="KW-0560">Oxidoreductase</keyword>
<dbReference type="AlphaFoldDB" id="A0A1M5VM22"/>
<dbReference type="InterPro" id="IPR051402">
    <property type="entry name" value="KPR-Related"/>
</dbReference>
<dbReference type="EMBL" id="FQXE01000004">
    <property type="protein sequence ID" value="SHH75963.1"/>
    <property type="molecule type" value="Genomic_DNA"/>
</dbReference>
<feature type="domain" description="Ketopantoate reductase N-terminal" evidence="12">
    <location>
        <begin position="3"/>
        <end position="146"/>
    </location>
</feature>
<dbReference type="Pfam" id="PF02558">
    <property type="entry name" value="ApbA"/>
    <property type="match status" value="1"/>
</dbReference>
<comment type="pathway">
    <text evidence="2 11">Cofactor biosynthesis; (R)-pantothenate biosynthesis; (R)-pantoate from 3-methyl-2-oxobutanoate: step 2/2.</text>
</comment>
<keyword evidence="15" id="KW-1185">Reference proteome</keyword>